<sequence>MEPEAYDRAVALEIANKSLTDDKKRLEADQVKLKKEFDDKVDDLAAKTEEASALERARDALTQKLKDQGDKLQQQKSVNIDIRTHLDNAYADLNDKGDELRTLHKEKDDKEAELFAAQLQLRDAHEHFQQSQKRIEELELQKAAIEAIETDNATLQAEVDHMQETLSEAERTVLVKDARIAQLEISLQKALQAEARAIAQAHDAQNAVDPVVAETSPSPALAAGKSLEDELDELEDTSSFGSIGSQSNDDYDTLAAATTTASTQTEAQEPSLSTTTSTAAHIAPDEPQQPSLDTTISTAADTSPVEPPFILSEADAQKLFLHKILPTLQQAAASSTATAAPSHTVNIIVESMRPLTEVTRTTSSTQTEDEEKEPLSEATTQTDLPNLTQTGTSTVLDFPPVIHEEHTTQTELPILTQTGTSTVLDFPPIVHEEQSTQTDLPTLAQTGTSTILDFPPIIHGERTTQTELPTLAHVGTSTVLDFPPVVHEEQTTQTELPSLAQIGTSTVLDFPPIVNEEQSTQTELLSLAQTGTSIVLDFPPVLHEEQHTQIEAPHVLTFNQHTQTDLQTPPTPVVITRKKRSIFSLSTTAAIFFALLSVFLYAEVESWRTSNNIVGVNRLYNSMGYQRRGRHIFGTVPLCYERHNNWLAETFCQQFASGVQAIEAYAGIEYPITW</sequence>
<evidence type="ECO:0000256" key="3">
    <source>
        <dbReference type="SAM" id="Phobius"/>
    </source>
</evidence>
<feature type="coiled-coil region" evidence="1">
    <location>
        <begin position="9"/>
        <end position="172"/>
    </location>
</feature>
<evidence type="ECO:0000313" key="5">
    <source>
        <dbReference type="Proteomes" id="UP000800036"/>
    </source>
</evidence>
<dbReference type="AlphaFoldDB" id="A0A6A5V9V5"/>
<evidence type="ECO:0000313" key="4">
    <source>
        <dbReference type="EMBL" id="KAF1973924.1"/>
    </source>
</evidence>
<proteinExistence type="predicted"/>
<keyword evidence="3" id="KW-0812">Transmembrane</keyword>
<feature type="transmembrane region" description="Helical" evidence="3">
    <location>
        <begin position="582"/>
        <end position="602"/>
    </location>
</feature>
<feature type="compositionally biased region" description="Low complexity" evidence="2">
    <location>
        <begin position="357"/>
        <end position="366"/>
    </location>
</feature>
<evidence type="ECO:0000256" key="1">
    <source>
        <dbReference type="SAM" id="Coils"/>
    </source>
</evidence>
<dbReference type="OrthoDB" id="3788331at2759"/>
<protein>
    <submittedName>
        <fullName evidence="4">Uncharacterized protein</fullName>
    </submittedName>
</protein>
<name>A0A6A5V9V5_9PLEO</name>
<keyword evidence="1" id="KW-0175">Coiled coil</keyword>
<feature type="compositionally biased region" description="Polar residues" evidence="2">
    <location>
        <begin position="377"/>
        <end position="393"/>
    </location>
</feature>
<organism evidence="4 5">
    <name type="scientific">Bimuria novae-zelandiae CBS 107.79</name>
    <dbReference type="NCBI Taxonomy" id="1447943"/>
    <lineage>
        <taxon>Eukaryota</taxon>
        <taxon>Fungi</taxon>
        <taxon>Dikarya</taxon>
        <taxon>Ascomycota</taxon>
        <taxon>Pezizomycotina</taxon>
        <taxon>Dothideomycetes</taxon>
        <taxon>Pleosporomycetidae</taxon>
        <taxon>Pleosporales</taxon>
        <taxon>Massarineae</taxon>
        <taxon>Didymosphaeriaceae</taxon>
        <taxon>Bimuria</taxon>
    </lineage>
</organism>
<feature type="region of interest" description="Disordered" evidence="2">
    <location>
        <begin position="357"/>
        <end position="393"/>
    </location>
</feature>
<dbReference type="Proteomes" id="UP000800036">
    <property type="component" value="Unassembled WGS sequence"/>
</dbReference>
<feature type="region of interest" description="Disordered" evidence="2">
    <location>
        <begin position="259"/>
        <end position="294"/>
    </location>
</feature>
<gene>
    <name evidence="4" type="ORF">BU23DRAFT_126832</name>
</gene>
<keyword evidence="5" id="KW-1185">Reference proteome</keyword>
<feature type="compositionally biased region" description="Low complexity" evidence="2">
    <location>
        <begin position="259"/>
        <end position="269"/>
    </location>
</feature>
<evidence type="ECO:0000256" key="2">
    <source>
        <dbReference type="SAM" id="MobiDB-lite"/>
    </source>
</evidence>
<keyword evidence="3" id="KW-1133">Transmembrane helix</keyword>
<feature type="compositionally biased region" description="Polar residues" evidence="2">
    <location>
        <begin position="270"/>
        <end position="279"/>
    </location>
</feature>
<dbReference type="EMBL" id="ML976678">
    <property type="protein sequence ID" value="KAF1973924.1"/>
    <property type="molecule type" value="Genomic_DNA"/>
</dbReference>
<keyword evidence="3" id="KW-0472">Membrane</keyword>
<reference evidence="4" key="1">
    <citation type="journal article" date="2020" name="Stud. Mycol.">
        <title>101 Dothideomycetes genomes: a test case for predicting lifestyles and emergence of pathogens.</title>
        <authorList>
            <person name="Haridas S."/>
            <person name="Albert R."/>
            <person name="Binder M."/>
            <person name="Bloem J."/>
            <person name="Labutti K."/>
            <person name="Salamov A."/>
            <person name="Andreopoulos B."/>
            <person name="Baker S."/>
            <person name="Barry K."/>
            <person name="Bills G."/>
            <person name="Bluhm B."/>
            <person name="Cannon C."/>
            <person name="Castanera R."/>
            <person name="Culley D."/>
            <person name="Daum C."/>
            <person name="Ezra D."/>
            <person name="Gonzalez J."/>
            <person name="Henrissat B."/>
            <person name="Kuo A."/>
            <person name="Liang C."/>
            <person name="Lipzen A."/>
            <person name="Lutzoni F."/>
            <person name="Magnuson J."/>
            <person name="Mondo S."/>
            <person name="Nolan M."/>
            <person name="Ohm R."/>
            <person name="Pangilinan J."/>
            <person name="Park H.-J."/>
            <person name="Ramirez L."/>
            <person name="Alfaro M."/>
            <person name="Sun H."/>
            <person name="Tritt A."/>
            <person name="Yoshinaga Y."/>
            <person name="Zwiers L.-H."/>
            <person name="Turgeon B."/>
            <person name="Goodwin S."/>
            <person name="Spatafora J."/>
            <person name="Crous P."/>
            <person name="Grigoriev I."/>
        </authorList>
    </citation>
    <scope>NUCLEOTIDE SEQUENCE</scope>
    <source>
        <strain evidence="4">CBS 107.79</strain>
    </source>
</reference>
<accession>A0A6A5V9V5</accession>